<protein>
    <submittedName>
        <fullName evidence="2">Uncharacterized protein</fullName>
    </submittedName>
</protein>
<feature type="region of interest" description="Disordered" evidence="1">
    <location>
        <begin position="1"/>
        <end position="39"/>
    </location>
</feature>
<reference evidence="3" key="1">
    <citation type="submission" date="2016-10" db="EMBL/GenBank/DDBJ databases">
        <authorList>
            <person name="Varghese N."/>
            <person name="Submissions S."/>
        </authorList>
    </citation>
    <scope>NUCLEOTIDE SEQUENCE [LARGE SCALE GENOMIC DNA]</scope>
    <source>
        <strain evidence="3">ES.061</strain>
    </source>
</reference>
<evidence type="ECO:0000256" key="1">
    <source>
        <dbReference type="SAM" id="MobiDB-lite"/>
    </source>
</evidence>
<proteinExistence type="predicted"/>
<dbReference type="AlphaFoldDB" id="A0A1H4ME16"/>
<dbReference type="Proteomes" id="UP000199064">
    <property type="component" value="Unassembled WGS sequence"/>
</dbReference>
<name>A0A1H4ME16_9HYPH</name>
<evidence type="ECO:0000313" key="2">
    <source>
        <dbReference type="EMBL" id="SEB81330.1"/>
    </source>
</evidence>
<feature type="compositionally biased region" description="Basic and acidic residues" evidence="1">
    <location>
        <begin position="12"/>
        <end position="27"/>
    </location>
</feature>
<accession>A0A1H4ME16</accession>
<evidence type="ECO:0000313" key="3">
    <source>
        <dbReference type="Proteomes" id="UP000199064"/>
    </source>
</evidence>
<sequence>MKAADANAVIPADRRESRDPLEDRDSARPSSDLGTRQRGGLLLRWPAAPLNGSRLSLRSAGMTDVSFFRDTPQ</sequence>
<keyword evidence="3" id="KW-1185">Reference proteome</keyword>
<dbReference type="EMBL" id="FNSL01000001">
    <property type="protein sequence ID" value="SEB81330.1"/>
    <property type="molecule type" value="Genomic_DNA"/>
</dbReference>
<gene>
    <name evidence="2" type="ORF">SAMN05216452_3275</name>
</gene>
<organism evidence="2 3">
    <name type="scientific">Nitratireductor aquibiodomus</name>
    <dbReference type="NCBI Taxonomy" id="204799"/>
    <lineage>
        <taxon>Bacteria</taxon>
        <taxon>Pseudomonadati</taxon>
        <taxon>Pseudomonadota</taxon>
        <taxon>Alphaproteobacteria</taxon>
        <taxon>Hyphomicrobiales</taxon>
        <taxon>Phyllobacteriaceae</taxon>
        <taxon>Nitratireductor</taxon>
    </lineage>
</organism>